<feature type="domain" description="Signal transduction histidine kinase internal region" evidence="3">
    <location>
        <begin position="415"/>
        <end position="494"/>
    </location>
</feature>
<evidence type="ECO:0000313" key="4">
    <source>
        <dbReference type="EMBL" id="MBD8487697.1"/>
    </source>
</evidence>
<feature type="chain" id="PRO_5047130949" evidence="2">
    <location>
        <begin position="21"/>
        <end position="604"/>
    </location>
</feature>
<dbReference type="EMBL" id="JACYTQ010000001">
    <property type="protein sequence ID" value="MBD8487697.1"/>
    <property type="molecule type" value="Genomic_DNA"/>
</dbReference>
<evidence type="ECO:0000256" key="2">
    <source>
        <dbReference type="SAM" id="SignalP"/>
    </source>
</evidence>
<feature type="signal peptide" evidence="2">
    <location>
        <begin position="1"/>
        <end position="20"/>
    </location>
</feature>
<name>A0ABR9AH99_9BACT</name>
<accession>A0ABR9AH99</accession>
<dbReference type="GO" id="GO:0016301">
    <property type="term" value="F:kinase activity"/>
    <property type="evidence" value="ECO:0007669"/>
    <property type="project" value="UniProtKB-KW"/>
</dbReference>
<protein>
    <submittedName>
        <fullName evidence="4">Histidine kinase</fullName>
    </submittedName>
</protein>
<keyword evidence="4" id="KW-0418">Kinase</keyword>
<comment type="caution">
    <text evidence="4">The sequence shown here is derived from an EMBL/GenBank/DDBJ whole genome shotgun (WGS) entry which is preliminary data.</text>
</comment>
<keyword evidence="2" id="KW-0732">Signal</keyword>
<keyword evidence="1" id="KW-0812">Transmembrane</keyword>
<feature type="transmembrane region" description="Helical" evidence="1">
    <location>
        <begin position="329"/>
        <end position="353"/>
    </location>
</feature>
<gene>
    <name evidence="4" type="ORF">IFO69_02940</name>
</gene>
<dbReference type="RefSeq" id="WP_192008069.1">
    <property type="nucleotide sequence ID" value="NZ_JACYTQ010000001.1"/>
</dbReference>
<dbReference type="Proteomes" id="UP000647133">
    <property type="component" value="Unassembled WGS sequence"/>
</dbReference>
<proteinExistence type="predicted"/>
<keyword evidence="5" id="KW-1185">Reference proteome</keyword>
<feature type="transmembrane region" description="Helical" evidence="1">
    <location>
        <begin position="295"/>
        <end position="317"/>
    </location>
</feature>
<evidence type="ECO:0000256" key="1">
    <source>
        <dbReference type="SAM" id="Phobius"/>
    </source>
</evidence>
<evidence type="ECO:0000313" key="5">
    <source>
        <dbReference type="Proteomes" id="UP000647133"/>
    </source>
</evidence>
<dbReference type="PANTHER" id="PTHR34220:SF7">
    <property type="entry name" value="SENSOR HISTIDINE KINASE YPDA"/>
    <property type="match status" value="1"/>
</dbReference>
<keyword evidence="1" id="KW-0472">Membrane</keyword>
<feature type="transmembrane region" description="Helical" evidence="1">
    <location>
        <begin position="258"/>
        <end position="275"/>
    </location>
</feature>
<dbReference type="InterPro" id="IPR010559">
    <property type="entry name" value="Sig_transdc_His_kin_internal"/>
</dbReference>
<dbReference type="Pfam" id="PF06580">
    <property type="entry name" value="His_kinase"/>
    <property type="match status" value="1"/>
</dbReference>
<dbReference type="SUPFAM" id="SSF55874">
    <property type="entry name" value="ATPase domain of HSP90 chaperone/DNA topoisomerase II/histidine kinase"/>
    <property type="match status" value="1"/>
</dbReference>
<keyword evidence="4" id="KW-0808">Transferase</keyword>
<reference evidence="4 5" key="1">
    <citation type="submission" date="2020-09" db="EMBL/GenBank/DDBJ databases">
        <title>Echinicola sp. CAU 1574 isolated from sand of Sido Beach.</title>
        <authorList>
            <person name="Kim W."/>
        </authorList>
    </citation>
    <scope>NUCLEOTIDE SEQUENCE [LARGE SCALE GENOMIC DNA]</scope>
    <source>
        <strain evidence="4 5">CAU 1574</strain>
    </source>
</reference>
<feature type="transmembrane region" description="Helical" evidence="1">
    <location>
        <begin position="373"/>
        <end position="390"/>
    </location>
</feature>
<dbReference type="Gene3D" id="3.30.565.10">
    <property type="entry name" value="Histidine kinase-like ATPase, C-terminal domain"/>
    <property type="match status" value="1"/>
</dbReference>
<evidence type="ECO:0000259" key="3">
    <source>
        <dbReference type="Pfam" id="PF06580"/>
    </source>
</evidence>
<keyword evidence="1" id="KW-1133">Transmembrane helix</keyword>
<sequence>MKQTLLFIIVILSGLNLTLAHPSQSSFEETTWNVIRERLFNGENAKAYRFEDDIRFQLIGANTHQDSAVFIQMIAELNDLLETIQIKMVETDPNFKLTIIHEAGGLSSSSRRQTSGSSIIYVDLKLGIPGTINEKETIKHIYYHTFRKLTEIYSPQHASTGYGGIFDSPKAADAEFKEIDKELLRKLYSTGFYENLKENTVRKFGYSYYLNLRFHKLLKIIPNALKAILILFGFMFFLSKAAKRKQNPGLFSYIKQRATILFILPFIFSFYRTSYTASDYDPLLLFSPTDFGINYLITFSYAVFILIVFYFTEPIFLKRIDNFVGKQAFIFLSTIIIPFLVSTTSLFIYILFWNKALLSGFSPLTFFTHDPSFLLKIIFVATLRVFYNIVNYRIQSMVNQKDVEIARMKALKNQAELNALHSRINPHFLYNSLNSIASLAHINADKTENMATGLSELFRYSINQEDKTFVTVAEELDMVKKYLEIEKTRFGDRLSYEINTNKDTLDKQIPKFLIQPLVENAIKHGLSKIKNSGKVRVETVKKGKDLILSVYDNGPDFPEEPVSGYGLQNLYDKLDIIYGNKASINWENGEQKQFRVTLKNQFEQ</sequence>
<dbReference type="InterPro" id="IPR050640">
    <property type="entry name" value="Bact_2-comp_sensor_kinase"/>
</dbReference>
<organism evidence="4 5">
    <name type="scientific">Echinicola arenosa</name>
    <dbReference type="NCBI Taxonomy" id="2774144"/>
    <lineage>
        <taxon>Bacteria</taxon>
        <taxon>Pseudomonadati</taxon>
        <taxon>Bacteroidota</taxon>
        <taxon>Cytophagia</taxon>
        <taxon>Cytophagales</taxon>
        <taxon>Cyclobacteriaceae</taxon>
        <taxon>Echinicola</taxon>
    </lineage>
</organism>
<dbReference type="PANTHER" id="PTHR34220">
    <property type="entry name" value="SENSOR HISTIDINE KINASE YPDA"/>
    <property type="match status" value="1"/>
</dbReference>
<dbReference type="InterPro" id="IPR036890">
    <property type="entry name" value="HATPase_C_sf"/>
</dbReference>
<feature type="transmembrane region" description="Helical" evidence="1">
    <location>
        <begin position="220"/>
        <end position="238"/>
    </location>
</feature>